<dbReference type="InterPro" id="IPR001394">
    <property type="entry name" value="Peptidase_C19_UCH"/>
</dbReference>
<name>A0AAD6UTH8_9AGAR</name>
<dbReference type="PANTHER" id="PTHR24006:SF644">
    <property type="entry name" value="UBIQUITIN CARBOXYL-TERMINAL HYDROLASE 7"/>
    <property type="match status" value="1"/>
</dbReference>
<feature type="domain" description="USP" evidence="1">
    <location>
        <begin position="1"/>
        <end position="178"/>
    </location>
</feature>
<comment type="caution">
    <text evidence="2">The sequence shown here is derived from an EMBL/GenBank/DDBJ whole genome shotgun (WGS) entry which is preliminary data.</text>
</comment>
<dbReference type="Gene3D" id="3.90.70.10">
    <property type="entry name" value="Cysteine proteinases"/>
    <property type="match status" value="1"/>
</dbReference>
<keyword evidence="3" id="KW-1185">Reference proteome</keyword>
<dbReference type="GO" id="GO:0005829">
    <property type="term" value="C:cytosol"/>
    <property type="evidence" value="ECO:0007669"/>
    <property type="project" value="TreeGrafter"/>
</dbReference>
<sequence>LQLSVKGFKNLYASFKDYVAVEILTGEYKYHAEGRGLQDAEKGIIIESFPPVLYLQLKRYAYDRQRASMIKVHDRYEFPFEIDLGEFLASTADHLKSWIYNLYGVVVHDGDLNSGHYYAFIKPDRNTLWLRFNDDTVTPVTDKQVLEESYGDKVLPPDGQGKATKPSPTAYMLVYIRKSAMDEVLAPLPDNTIPPHIRRRLDEERRERKEQHLYLTAKVVTDETFSHHEGFDLATFDQPGWPASHLPEFRILKQETYSTFKRRVAQHFCVGEDKIRLWVLVYRQNKTVRADTPISENEPTLTVEIKGGSGLKFRTWGWGGGGGPGRAEKKF</sequence>
<dbReference type="PANTHER" id="PTHR24006">
    <property type="entry name" value="UBIQUITIN CARBOXYL-TERMINAL HYDROLASE"/>
    <property type="match status" value="1"/>
</dbReference>
<evidence type="ECO:0000313" key="2">
    <source>
        <dbReference type="EMBL" id="KAJ7190021.1"/>
    </source>
</evidence>
<protein>
    <recommendedName>
        <fullName evidence="1">USP domain-containing protein</fullName>
    </recommendedName>
</protein>
<dbReference type="InterPro" id="IPR050164">
    <property type="entry name" value="Peptidase_C19"/>
</dbReference>
<dbReference type="InterPro" id="IPR028889">
    <property type="entry name" value="USP"/>
</dbReference>
<dbReference type="SUPFAM" id="SSF54001">
    <property type="entry name" value="Cysteine proteinases"/>
    <property type="match status" value="1"/>
</dbReference>
<dbReference type="EMBL" id="JARJCW010000159">
    <property type="protein sequence ID" value="KAJ7190021.1"/>
    <property type="molecule type" value="Genomic_DNA"/>
</dbReference>
<dbReference type="GO" id="GO:0031647">
    <property type="term" value="P:regulation of protein stability"/>
    <property type="evidence" value="ECO:0007669"/>
    <property type="project" value="TreeGrafter"/>
</dbReference>
<dbReference type="GO" id="GO:0005634">
    <property type="term" value="C:nucleus"/>
    <property type="evidence" value="ECO:0007669"/>
    <property type="project" value="TreeGrafter"/>
</dbReference>
<dbReference type="PROSITE" id="PS00973">
    <property type="entry name" value="USP_2"/>
    <property type="match status" value="1"/>
</dbReference>
<evidence type="ECO:0000313" key="3">
    <source>
        <dbReference type="Proteomes" id="UP001219525"/>
    </source>
</evidence>
<dbReference type="AlphaFoldDB" id="A0AAD6UTH8"/>
<dbReference type="InterPro" id="IPR038765">
    <property type="entry name" value="Papain-like_cys_pep_sf"/>
</dbReference>
<evidence type="ECO:0000259" key="1">
    <source>
        <dbReference type="PROSITE" id="PS50235"/>
    </source>
</evidence>
<feature type="non-terminal residue" evidence="2">
    <location>
        <position position="1"/>
    </location>
</feature>
<accession>A0AAD6UTH8</accession>
<dbReference type="GO" id="GO:0016579">
    <property type="term" value="P:protein deubiquitination"/>
    <property type="evidence" value="ECO:0007669"/>
    <property type="project" value="InterPro"/>
</dbReference>
<reference evidence="2" key="1">
    <citation type="submission" date="2023-03" db="EMBL/GenBank/DDBJ databases">
        <title>Massive genome expansion in bonnet fungi (Mycena s.s.) driven by repeated elements and novel gene families across ecological guilds.</title>
        <authorList>
            <consortium name="Lawrence Berkeley National Laboratory"/>
            <person name="Harder C.B."/>
            <person name="Miyauchi S."/>
            <person name="Viragh M."/>
            <person name="Kuo A."/>
            <person name="Thoen E."/>
            <person name="Andreopoulos B."/>
            <person name="Lu D."/>
            <person name="Skrede I."/>
            <person name="Drula E."/>
            <person name="Henrissat B."/>
            <person name="Morin E."/>
            <person name="Kohler A."/>
            <person name="Barry K."/>
            <person name="LaButti K."/>
            <person name="Morin E."/>
            <person name="Salamov A."/>
            <person name="Lipzen A."/>
            <person name="Mereny Z."/>
            <person name="Hegedus B."/>
            <person name="Baldrian P."/>
            <person name="Stursova M."/>
            <person name="Weitz H."/>
            <person name="Taylor A."/>
            <person name="Grigoriev I.V."/>
            <person name="Nagy L.G."/>
            <person name="Martin F."/>
            <person name="Kauserud H."/>
        </authorList>
    </citation>
    <scope>NUCLEOTIDE SEQUENCE</scope>
    <source>
        <strain evidence="2">9144</strain>
    </source>
</reference>
<dbReference type="Pfam" id="PF00443">
    <property type="entry name" value="UCH"/>
    <property type="match status" value="1"/>
</dbReference>
<dbReference type="PROSITE" id="PS50235">
    <property type="entry name" value="USP_3"/>
    <property type="match status" value="1"/>
</dbReference>
<gene>
    <name evidence="2" type="ORF">GGX14DRAFT_408332</name>
</gene>
<dbReference type="GO" id="GO:0004843">
    <property type="term" value="F:cysteine-type deubiquitinase activity"/>
    <property type="evidence" value="ECO:0007669"/>
    <property type="project" value="InterPro"/>
</dbReference>
<dbReference type="Proteomes" id="UP001219525">
    <property type="component" value="Unassembled WGS sequence"/>
</dbReference>
<organism evidence="2 3">
    <name type="scientific">Mycena pura</name>
    <dbReference type="NCBI Taxonomy" id="153505"/>
    <lineage>
        <taxon>Eukaryota</taxon>
        <taxon>Fungi</taxon>
        <taxon>Dikarya</taxon>
        <taxon>Basidiomycota</taxon>
        <taxon>Agaricomycotina</taxon>
        <taxon>Agaricomycetes</taxon>
        <taxon>Agaricomycetidae</taxon>
        <taxon>Agaricales</taxon>
        <taxon>Marasmiineae</taxon>
        <taxon>Mycenaceae</taxon>
        <taxon>Mycena</taxon>
    </lineage>
</organism>
<proteinExistence type="predicted"/>
<dbReference type="InterPro" id="IPR018200">
    <property type="entry name" value="USP_CS"/>
</dbReference>